<comment type="cofactor">
    <cofactor evidence="3">
        <name>Mg(2+)</name>
        <dbReference type="ChEBI" id="CHEBI:18420"/>
    </cofactor>
    <text evidence="3">Binds 2 magnesium ions per monomer.</text>
</comment>
<dbReference type="InterPro" id="IPR000312">
    <property type="entry name" value="Glycosyl_Trfase_fam3"/>
</dbReference>
<evidence type="ECO:0000259" key="5">
    <source>
        <dbReference type="Pfam" id="PF02885"/>
    </source>
</evidence>
<dbReference type="GO" id="GO:0004048">
    <property type="term" value="F:anthranilate phosphoribosyltransferase activity"/>
    <property type="evidence" value="ECO:0007669"/>
    <property type="project" value="UniProtKB-EC"/>
</dbReference>
<feature type="binding site" evidence="3">
    <location>
        <position position="90"/>
    </location>
    <ligand>
        <name>5-phospho-alpha-D-ribose 1-diphosphate</name>
        <dbReference type="ChEBI" id="CHEBI:58017"/>
    </ligand>
</feature>
<comment type="subunit">
    <text evidence="3">Homodimer.</text>
</comment>
<dbReference type="Proteomes" id="UP001275932">
    <property type="component" value="Unassembled WGS sequence"/>
</dbReference>
<protein>
    <recommendedName>
        <fullName evidence="3">Anthranilate phosphoribosyltransferase</fullName>
        <ecNumber evidence="3">2.4.2.18</ecNumber>
    </recommendedName>
</protein>
<dbReference type="InterPro" id="IPR036320">
    <property type="entry name" value="Glycosyl_Trfase_fam3_N_dom_sf"/>
</dbReference>
<dbReference type="Gene3D" id="1.20.970.10">
    <property type="entry name" value="Transferase, Pyrimidine Nucleoside Phosphorylase, Chain C"/>
    <property type="match status" value="1"/>
</dbReference>
<feature type="binding site" evidence="3">
    <location>
        <position position="94"/>
    </location>
    <ligand>
        <name>Mg(2+)</name>
        <dbReference type="ChEBI" id="CHEBI:18420"/>
        <label>1</label>
    </ligand>
</feature>
<dbReference type="EC" id="2.4.2.18" evidence="3"/>
<feature type="binding site" evidence="3">
    <location>
        <begin position="85"/>
        <end position="86"/>
    </location>
    <ligand>
        <name>5-phospho-alpha-D-ribose 1-diphosphate</name>
        <dbReference type="ChEBI" id="CHEBI:58017"/>
    </ligand>
</feature>
<keyword evidence="3" id="KW-0822">Tryptophan biosynthesis</keyword>
<dbReference type="HAMAP" id="MF_00211">
    <property type="entry name" value="TrpD"/>
    <property type="match status" value="1"/>
</dbReference>
<comment type="similarity">
    <text evidence="3">Belongs to the anthranilate phosphoribosyltransferase family.</text>
</comment>
<feature type="binding site" evidence="3">
    <location>
        <position position="228"/>
    </location>
    <ligand>
        <name>Mg(2+)</name>
        <dbReference type="ChEBI" id="CHEBI:18420"/>
        <label>2</label>
    </ligand>
</feature>
<name>A0ABU4WH32_9BACT</name>
<keyword evidence="7" id="KW-1185">Reference proteome</keyword>
<proteinExistence type="inferred from homology"/>
<sequence length="340" mass="35895">MKTLEAVKKISISKENLTRAESAEVFDEIMSGVVPEAITASFLVAQNMKGVSIEELVGAAMAIRKKAAFINTSAHPAIDTCGTGGDGADTFNISTTAAFVASGAGAYVAKHGGRSVSSKCGSADVLSELGVNIDAHPTVMEHCLQENGIAFLFAQKMHPAFKYATPVRKLLGFRTIFNMLGPLVNPAGAKGQLLGVFDAKLTETFAQALQRLGSSRALIVHSADGLDEIGVSAPTRISELRGGEIKTYEFRPETIIGKTGDNSEIKGGDARENAKRLRLILENKDFSSARDIVLLNASGAIISAGLADDFKSAYALAENSLSSGKALEKLEKLIEFSNAK</sequence>
<keyword evidence="3" id="KW-0057">Aromatic amino acid biosynthesis</keyword>
<dbReference type="InterPro" id="IPR035902">
    <property type="entry name" value="Nuc_phospho_transferase"/>
</dbReference>
<evidence type="ECO:0000256" key="2">
    <source>
        <dbReference type="ARBA" id="ARBA00022679"/>
    </source>
</evidence>
<evidence type="ECO:0000256" key="1">
    <source>
        <dbReference type="ARBA" id="ARBA00022676"/>
    </source>
</evidence>
<reference evidence="6 7" key="1">
    <citation type="submission" date="2022-03" db="EMBL/GenBank/DDBJ databases">
        <title>Novel taxa within the pig intestine.</title>
        <authorList>
            <person name="Wylensek D."/>
            <person name="Bishof K."/>
            <person name="Afrizal A."/>
            <person name="Clavel T."/>
        </authorList>
    </citation>
    <scope>NUCLEOTIDE SEQUENCE [LARGE SCALE GENOMIC DNA]</scope>
    <source>
        <strain evidence="6 7">CLA-KB-P66</strain>
    </source>
</reference>
<feature type="binding site" evidence="3">
    <location>
        <position position="122"/>
    </location>
    <ligand>
        <name>5-phospho-alpha-D-ribose 1-diphosphate</name>
        <dbReference type="ChEBI" id="CHEBI:58017"/>
    </ligand>
</feature>
<dbReference type="PANTHER" id="PTHR43285:SF2">
    <property type="entry name" value="ANTHRANILATE PHOSPHORIBOSYLTRANSFERASE"/>
    <property type="match status" value="1"/>
</dbReference>
<comment type="caution">
    <text evidence="6">The sequence shown here is derived from an EMBL/GenBank/DDBJ whole genome shotgun (WGS) entry which is preliminary data.</text>
</comment>
<dbReference type="RefSeq" id="WP_370396986.1">
    <property type="nucleotide sequence ID" value="NZ_JALBUT010000005.1"/>
</dbReference>
<keyword evidence="3" id="KW-0479">Metal-binding</keyword>
<dbReference type="EMBL" id="JALBUT010000005">
    <property type="protein sequence ID" value="MDX8415539.1"/>
    <property type="molecule type" value="Genomic_DNA"/>
</dbReference>
<feature type="binding site" evidence="3">
    <location>
        <position position="82"/>
    </location>
    <ligand>
        <name>anthranilate</name>
        <dbReference type="ChEBI" id="CHEBI:16567"/>
        <label>1</label>
    </ligand>
</feature>
<dbReference type="InterPro" id="IPR017459">
    <property type="entry name" value="Glycosyl_Trfase_fam3_N_dom"/>
</dbReference>
<dbReference type="NCBIfam" id="TIGR01245">
    <property type="entry name" value="trpD"/>
    <property type="match status" value="1"/>
</dbReference>
<feature type="binding site" evidence="3">
    <location>
        <position position="227"/>
    </location>
    <ligand>
        <name>Mg(2+)</name>
        <dbReference type="ChEBI" id="CHEBI:18420"/>
        <label>2</label>
    </ligand>
</feature>
<organism evidence="6 7">
    <name type="scientific">Intestinicryptomonas porci</name>
    <dbReference type="NCBI Taxonomy" id="2926320"/>
    <lineage>
        <taxon>Bacteria</taxon>
        <taxon>Pseudomonadati</taxon>
        <taxon>Verrucomicrobiota</taxon>
        <taxon>Opitutia</taxon>
        <taxon>Opitutales</taxon>
        <taxon>Intestinicryptomonaceae</taxon>
        <taxon>Intestinicryptomonas</taxon>
    </lineage>
</organism>
<dbReference type="Gene3D" id="3.40.1030.10">
    <property type="entry name" value="Nucleoside phosphorylase/phosphoribosyltransferase catalytic domain"/>
    <property type="match status" value="1"/>
</dbReference>
<comment type="catalytic activity">
    <reaction evidence="3">
        <text>N-(5-phospho-beta-D-ribosyl)anthranilate + diphosphate = 5-phospho-alpha-D-ribose 1-diphosphate + anthranilate</text>
        <dbReference type="Rhea" id="RHEA:11768"/>
        <dbReference type="ChEBI" id="CHEBI:16567"/>
        <dbReference type="ChEBI" id="CHEBI:18277"/>
        <dbReference type="ChEBI" id="CHEBI:33019"/>
        <dbReference type="ChEBI" id="CHEBI:58017"/>
        <dbReference type="EC" id="2.4.2.18"/>
    </reaction>
</comment>
<comment type="function">
    <text evidence="3">Catalyzes the transfer of the phosphoribosyl group of 5-phosphorylribose-1-pyrophosphate (PRPP) to anthranilate to yield N-(5'-phosphoribosyl)-anthranilate (PRA).</text>
</comment>
<comment type="pathway">
    <text evidence="3">Amino-acid biosynthesis; L-tryptophan biosynthesis; L-tryptophan from chorismate: step 2/5.</text>
</comment>
<keyword evidence="3" id="KW-0460">Magnesium</keyword>
<comment type="caution">
    <text evidence="3">Lacks conserved residue(s) required for the propagation of feature annotation.</text>
</comment>
<dbReference type="PANTHER" id="PTHR43285">
    <property type="entry name" value="ANTHRANILATE PHOSPHORIBOSYLTRANSFERASE"/>
    <property type="match status" value="1"/>
</dbReference>
<accession>A0ABU4WH32</accession>
<keyword evidence="1 3" id="KW-0328">Glycosyltransferase</keyword>
<dbReference type="Pfam" id="PF00591">
    <property type="entry name" value="Glycos_transf_3"/>
    <property type="match status" value="1"/>
</dbReference>
<dbReference type="SUPFAM" id="SSF52418">
    <property type="entry name" value="Nucleoside phosphorylase/phosphoribosyltransferase catalytic domain"/>
    <property type="match status" value="1"/>
</dbReference>
<evidence type="ECO:0000259" key="4">
    <source>
        <dbReference type="Pfam" id="PF00591"/>
    </source>
</evidence>
<keyword evidence="2 3" id="KW-0808">Transferase</keyword>
<dbReference type="Pfam" id="PF02885">
    <property type="entry name" value="Glycos_trans_3N"/>
    <property type="match status" value="1"/>
</dbReference>
<feature type="binding site" evidence="3">
    <location>
        <begin position="92"/>
        <end position="95"/>
    </location>
    <ligand>
        <name>5-phospho-alpha-D-ribose 1-diphosphate</name>
        <dbReference type="ChEBI" id="CHEBI:58017"/>
    </ligand>
</feature>
<dbReference type="InterPro" id="IPR005940">
    <property type="entry name" value="Anthranilate_Pribosyl_Tfrase"/>
</dbReference>
<dbReference type="SUPFAM" id="SSF47648">
    <property type="entry name" value="Nucleoside phosphorylase/phosphoribosyltransferase N-terminal domain"/>
    <property type="match status" value="1"/>
</dbReference>
<feature type="binding site" evidence="3">
    <location>
        <begin position="110"/>
        <end position="118"/>
    </location>
    <ligand>
        <name>5-phospho-alpha-D-ribose 1-diphosphate</name>
        <dbReference type="ChEBI" id="CHEBI:58017"/>
    </ligand>
</feature>
<feature type="binding site" evidence="3">
    <location>
        <position position="82"/>
    </location>
    <ligand>
        <name>5-phospho-alpha-D-ribose 1-diphosphate</name>
        <dbReference type="ChEBI" id="CHEBI:58017"/>
    </ligand>
</feature>
<feature type="domain" description="Glycosyl transferase family 3 N-terminal" evidence="5">
    <location>
        <begin position="12"/>
        <end position="67"/>
    </location>
</feature>
<evidence type="ECO:0000313" key="7">
    <source>
        <dbReference type="Proteomes" id="UP001275932"/>
    </source>
</evidence>
<feature type="binding site" evidence="3">
    <location>
        <position position="168"/>
    </location>
    <ligand>
        <name>anthranilate</name>
        <dbReference type="ChEBI" id="CHEBI:16567"/>
        <label>2</label>
    </ligand>
</feature>
<evidence type="ECO:0000313" key="6">
    <source>
        <dbReference type="EMBL" id="MDX8415539.1"/>
    </source>
</evidence>
<keyword evidence="3" id="KW-0028">Amino-acid biosynthesis</keyword>
<feature type="binding site" evidence="3">
    <location>
        <position position="228"/>
    </location>
    <ligand>
        <name>Mg(2+)</name>
        <dbReference type="ChEBI" id="CHEBI:18420"/>
        <label>1</label>
    </ligand>
</feature>
<feature type="domain" description="Glycosyl transferase family 3" evidence="4">
    <location>
        <begin position="76"/>
        <end position="327"/>
    </location>
</feature>
<evidence type="ECO:0000256" key="3">
    <source>
        <dbReference type="HAMAP-Rule" id="MF_00211"/>
    </source>
</evidence>
<gene>
    <name evidence="3 6" type="primary">trpD</name>
    <name evidence="6" type="ORF">MOX91_05010</name>
</gene>